<reference evidence="2 3" key="2">
    <citation type="journal article" date="2021" name="Genomics">
        <title>High-quality reference genome for Clonorchis sinensis.</title>
        <authorList>
            <person name="Young N.D."/>
            <person name="Stroehlein A.J."/>
            <person name="Kinkar L."/>
            <person name="Wang T."/>
            <person name="Sohn W.M."/>
            <person name="Chang B.C.H."/>
            <person name="Kaur P."/>
            <person name="Weisz D."/>
            <person name="Dudchenko O."/>
            <person name="Aiden E.L."/>
            <person name="Korhonen P.K."/>
            <person name="Gasser R.B."/>
        </authorList>
    </citation>
    <scope>NUCLEOTIDE SEQUENCE [LARGE SCALE GENOMIC DNA]</scope>
    <source>
        <strain evidence="2">Cs-k2</strain>
    </source>
</reference>
<feature type="compositionally biased region" description="Polar residues" evidence="1">
    <location>
        <begin position="10"/>
        <end position="27"/>
    </location>
</feature>
<comment type="caution">
    <text evidence="2">The sequence shown here is derived from an EMBL/GenBank/DDBJ whole genome shotgun (WGS) entry which is preliminary data.</text>
</comment>
<accession>A0A8T1MB41</accession>
<reference evidence="2 3" key="1">
    <citation type="journal article" date="2018" name="Biotechnol. Adv.">
        <title>Improved genomic resources and new bioinformatic workflow for the carcinogenic parasite Clonorchis sinensis: Biotechnological implications.</title>
        <authorList>
            <person name="Wang D."/>
            <person name="Korhonen P.K."/>
            <person name="Gasser R.B."/>
            <person name="Young N.D."/>
        </authorList>
    </citation>
    <scope>NUCLEOTIDE SEQUENCE [LARGE SCALE GENOMIC DNA]</scope>
    <source>
        <strain evidence="2">Cs-k2</strain>
    </source>
</reference>
<protein>
    <submittedName>
        <fullName evidence="2">Uncharacterized protein</fullName>
    </submittedName>
</protein>
<sequence>MCGTFKDTENVNQHGNFTDGSTANPHTKGTEFQFEPSIDPIFRRGSSSASYSERCSPTKESTNIINYLAMKRLCNKRHSDYSGEDELCESLKDINQWHTTCPKVEGRSSTSENAGTFAAPHLNGYSGERCGFNCTQGPLVESEGAMPNTEEASDSSNSQSNERPVDPEDYLPPRVHEDPRAVHVDPLNCTRTALEDWKRAFTQSLQAQGELYGWPYSGLE</sequence>
<proteinExistence type="predicted"/>
<dbReference type="AlphaFoldDB" id="A0A8T1MB41"/>
<evidence type="ECO:0000256" key="1">
    <source>
        <dbReference type="SAM" id="MobiDB-lite"/>
    </source>
</evidence>
<organism evidence="2 3">
    <name type="scientific">Clonorchis sinensis</name>
    <name type="common">Chinese liver fluke</name>
    <dbReference type="NCBI Taxonomy" id="79923"/>
    <lineage>
        <taxon>Eukaryota</taxon>
        <taxon>Metazoa</taxon>
        <taxon>Spiralia</taxon>
        <taxon>Lophotrochozoa</taxon>
        <taxon>Platyhelminthes</taxon>
        <taxon>Trematoda</taxon>
        <taxon>Digenea</taxon>
        <taxon>Opisthorchiida</taxon>
        <taxon>Opisthorchiata</taxon>
        <taxon>Opisthorchiidae</taxon>
        <taxon>Clonorchis</taxon>
    </lineage>
</organism>
<gene>
    <name evidence="2" type="ORF">CSKR_203524</name>
</gene>
<name>A0A8T1MB41_CLOSI</name>
<feature type="region of interest" description="Disordered" evidence="1">
    <location>
        <begin position="1"/>
        <end position="32"/>
    </location>
</feature>
<keyword evidence="3" id="KW-1185">Reference proteome</keyword>
<evidence type="ECO:0000313" key="3">
    <source>
        <dbReference type="Proteomes" id="UP000286415"/>
    </source>
</evidence>
<evidence type="ECO:0000313" key="2">
    <source>
        <dbReference type="EMBL" id="KAG5446597.1"/>
    </source>
</evidence>
<dbReference type="EMBL" id="NIRI02000056">
    <property type="protein sequence ID" value="KAG5446597.1"/>
    <property type="molecule type" value="Genomic_DNA"/>
</dbReference>
<feature type="region of interest" description="Disordered" evidence="1">
    <location>
        <begin position="141"/>
        <end position="182"/>
    </location>
</feature>
<dbReference type="Proteomes" id="UP000286415">
    <property type="component" value="Unassembled WGS sequence"/>
</dbReference>